<proteinExistence type="predicted"/>
<feature type="compositionally biased region" description="Basic and acidic residues" evidence="1">
    <location>
        <begin position="116"/>
        <end position="148"/>
    </location>
</feature>
<dbReference type="InterPro" id="IPR025392">
    <property type="entry name" value="DUF4124"/>
</dbReference>
<dbReference type="Pfam" id="PF13511">
    <property type="entry name" value="DUF4124"/>
    <property type="match status" value="1"/>
</dbReference>
<evidence type="ECO:0000313" key="5">
    <source>
        <dbReference type="Proteomes" id="UP000078070"/>
    </source>
</evidence>
<gene>
    <name evidence="4" type="ORF">A8C75_18820</name>
</gene>
<dbReference type="Proteomes" id="UP000078070">
    <property type="component" value="Chromosome"/>
</dbReference>
<sequence>MVLWRLCVLSLVLCVCTAALAESVYRWRDEKGVLHFSDIPPKGIQAEQVNLSKISVVSMPKVEVPDEALSPECEEGPDGEQVCKEADRSSAAASGSGQPGAGQDAAAAPVVSGKQGAERKDTLETGLQEIKDYDKRKRIEEIEKERDIKKVRRLTPGERKPKDPDMDPVRRIPKTVNEKLREKNVGKSEK</sequence>
<feature type="domain" description="DUF4124" evidence="3">
    <location>
        <begin position="12"/>
        <end position="58"/>
    </location>
</feature>
<evidence type="ECO:0000313" key="4">
    <source>
        <dbReference type="EMBL" id="ANG64324.1"/>
    </source>
</evidence>
<evidence type="ECO:0000259" key="3">
    <source>
        <dbReference type="Pfam" id="PF13511"/>
    </source>
</evidence>
<protein>
    <recommendedName>
        <fullName evidence="3">DUF4124 domain-containing protein</fullName>
    </recommendedName>
</protein>
<evidence type="ECO:0000256" key="1">
    <source>
        <dbReference type="SAM" id="MobiDB-lite"/>
    </source>
</evidence>
<name>A0A1A9F1W4_9GAMM</name>
<reference evidence="5" key="1">
    <citation type="submission" date="2016-05" db="EMBL/GenBank/DDBJ databases">
        <authorList>
            <person name="Baek K."/>
            <person name="Yang S.-J."/>
        </authorList>
    </citation>
    <scope>NUCLEOTIDE SEQUENCE [LARGE SCALE GENOMIC DNA]</scope>
    <source>
        <strain evidence="5">ST58-10</strain>
    </source>
</reference>
<dbReference type="KEGG" id="mars:A8C75_18820"/>
<feature type="chain" id="PRO_5008386618" description="DUF4124 domain-containing protein" evidence="2">
    <location>
        <begin position="22"/>
        <end position="190"/>
    </location>
</feature>
<feature type="region of interest" description="Disordered" evidence="1">
    <location>
        <begin position="66"/>
        <end position="190"/>
    </location>
</feature>
<dbReference type="AlphaFoldDB" id="A0A1A9F1W4"/>
<feature type="signal peptide" evidence="2">
    <location>
        <begin position="1"/>
        <end position="21"/>
    </location>
</feature>
<reference evidence="4 5" key="2">
    <citation type="journal article" date="2018" name="Int. J. Syst. Evol. Microbiol.">
        <title>Marinobacterium aestuarii sp. nov., a benzene-degrading marine bacterium isolated from estuary sediment.</title>
        <authorList>
            <person name="Bae S.S."/>
            <person name="Jung J."/>
            <person name="Chung D."/>
            <person name="Baek K."/>
        </authorList>
    </citation>
    <scope>NUCLEOTIDE SEQUENCE [LARGE SCALE GENOMIC DNA]</scope>
    <source>
        <strain evidence="4 5">ST58-10</strain>
    </source>
</reference>
<feature type="compositionally biased region" description="Basic and acidic residues" evidence="1">
    <location>
        <begin position="155"/>
        <end position="190"/>
    </location>
</feature>
<feature type="compositionally biased region" description="Low complexity" evidence="1">
    <location>
        <begin position="89"/>
        <end position="109"/>
    </location>
</feature>
<dbReference type="EMBL" id="CP015839">
    <property type="protein sequence ID" value="ANG64324.1"/>
    <property type="molecule type" value="Genomic_DNA"/>
</dbReference>
<keyword evidence="2" id="KW-0732">Signal</keyword>
<accession>A0A1A9F1W4</accession>
<keyword evidence="5" id="KW-1185">Reference proteome</keyword>
<evidence type="ECO:0000256" key="2">
    <source>
        <dbReference type="SAM" id="SignalP"/>
    </source>
</evidence>
<organism evidence="4 5">
    <name type="scientific">Marinobacterium aestuarii</name>
    <dbReference type="NCBI Taxonomy" id="1821621"/>
    <lineage>
        <taxon>Bacteria</taxon>
        <taxon>Pseudomonadati</taxon>
        <taxon>Pseudomonadota</taxon>
        <taxon>Gammaproteobacteria</taxon>
        <taxon>Oceanospirillales</taxon>
        <taxon>Oceanospirillaceae</taxon>
        <taxon>Marinobacterium</taxon>
    </lineage>
</organism>